<keyword evidence="7 15" id="KW-0028">Amino-acid biosynthesis</keyword>
<dbReference type="GO" id="GO:0046872">
    <property type="term" value="F:metal ion binding"/>
    <property type="evidence" value="ECO:0007669"/>
    <property type="project" value="UniProtKB-KW"/>
</dbReference>
<accession>A0AAN0MJH7</accession>
<evidence type="ECO:0000256" key="1">
    <source>
        <dbReference type="ARBA" id="ARBA00001946"/>
    </source>
</evidence>
<dbReference type="InterPro" id="IPR015890">
    <property type="entry name" value="Chorismate_C"/>
</dbReference>
<dbReference type="InterPro" id="IPR005256">
    <property type="entry name" value="Anth_synth_I_PabB"/>
</dbReference>
<keyword evidence="11 15" id="KW-0057">Aromatic amino acid biosynthesis</keyword>
<dbReference type="RefSeq" id="WP_373635409.1">
    <property type="nucleotide sequence ID" value="NZ_CP151767.2"/>
</dbReference>
<dbReference type="Gene3D" id="3.60.120.10">
    <property type="entry name" value="Anthranilate synthase"/>
    <property type="match status" value="1"/>
</dbReference>
<reference evidence="18" key="1">
    <citation type="submission" date="2024-08" db="EMBL/GenBank/DDBJ databases">
        <title>Phylogenomic analyses of a clade within the roseobacter group suggest taxonomic reassignments of species of the genera Aestuariivita, Citreicella, Loktanella, Nautella, Pelagibaca, Ruegeria, Thalassobius, Thiobacimonas and Tropicibacter, and the proposal o.</title>
        <authorList>
            <person name="Jeon C.O."/>
        </authorList>
    </citation>
    <scope>NUCLEOTIDE SEQUENCE</scope>
    <source>
        <strain evidence="18">SS1-5</strain>
    </source>
</reference>
<protein>
    <recommendedName>
        <fullName evidence="6 15">Anthranilate synthase component 1</fullName>
        <ecNumber evidence="5 15">4.1.3.27</ecNumber>
    </recommendedName>
</protein>
<dbReference type="GO" id="GO:0004049">
    <property type="term" value="F:anthranilate synthase activity"/>
    <property type="evidence" value="ECO:0007669"/>
    <property type="project" value="UniProtKB-EC"/>
</dbReference>
<dbReference type="InterPro" id="IPR006805">
    <property type="entry name" value="Anth_synth_I_N"/>
</dbReference>
<organism evidence="18 19">
    <name type="scientific">Yoonia rhodophyticola</name>
    <dbReference type="NCBI Taxonomy" id="3137370"/>
    <lineage>
        <taxon>Bacteria</taxon>
        <taxon>Pseudomonadati</taxon>
        <taxon>Pseudomonadota</taxon>
        <taxon>Alphaproteobacteria</taxon>
        <taxon>Rhodobacterales</taxon>
        <taxon>Paracoccaceae</taxon>
        <taxon>Yoonia</taxon>
    </lineage>
</organism>
<dbReference type="EMBL" id="CP151767">
    <property type="protein sequence ID" value="WZU66588.2"/>
    <property type="molecule type" value="Genomic_DNA"/>
</dbReference>
<evidence type="ECO:0000256" key="9">
    <source>
        <dbReference type="ARBA" id="ARBA00022822"/>
    </source>
</evidence>
<evidence type="ECO:0000313" key="19">
    <source>
        <dbReference type="Proteomes" id="UP001470809"/>
    </source>
</evidence>
<dbReference type="Proteomes" id="UP001470809">
    <property type="component" value="Chromosome"/>
</dbReference>
<evidence type="ECO:0000259" key="16">
    <source>
        <dbReference type="Pfam" id="PF00425"/>
    </source>
</evidence>
<evidence type="ECO:0000256" key="10">
    <source>
        <dbReference type="ARBA" id="ARBA00022842"/>
    </source>
</evidence>
<dbReference type="SUPFAM" id="SSF56322">
    <property type="entry name" value="ADC synthase"/>
    <property type="match status" value="1"/>
</dbReference>
<comment type="pathway">
    <text evidence="2 15">Amino-acid biosynthesis; L-tryptophan biosynthesis; L-tryptophan from chorismate: step 1/5.</text>
</comment>
<evidence type="ECO:0000256" key="7">
    <source>
        <dbReference type="ARBA" id="ARBA00022605"/>
    </source>
</evidence>
<evidence type="ECO:0000313" key="18">
    <source>
        <dbReference type="EMBL" id="WZU66588.2"/>
    </source>
</evidence>
<dbReference type="InterPro" id="IPR005801">
    <property type="entry name" value="ADC_synthase"/>
</dbReference>
<proteinExistence type="inferred from homology"/>
<evidence type="ECO:0000256" key="6">
    <source>
        <dbReference type="ARBA" id="ARBA00020653"/>
    </source>
</evidence>
<name>A0AAN0MJH7_9RHOB</name>
<keyword evidence="10 15" id="KW-0460">Magnesium</keyword>
<comment type="subunit">
    <text evidence="4 15">Heterotetramer consisting of two non-identical subunits: a beta subunit (TrpG) and a large alpha subunit (TrpE).</text>
</comment>
<dbReference type="PRINTS" id="PR00095">
    <property type="entry name" value="ANTSNTHASEI"/>
</dbReference>
<keyword evidence="9 15" id="KW-0822">Tryptophan biosynthesis</keyword>
<dbReference type="Pfam" id="PF00425">
    <property type="entry name" value="Chorismate_bind"/>
    <property type="match status" value="1"/>
</dbReference>
<evidence type="ECO:0000256" key="14">
    <source>
        <dbReference type="ARBA" id="ARBA00047683"/>
    </source>
</evidence>
<dbReference type="AlphaFoldDB" id="A0AAN0MJH7"/>
<evidence type="ECO:0000256" key="8">
    <source>
        <dbReference type="ARBA" id="ARBA00022723"/>
    </source>
</evidence>
<evidence type="ECO:0000259" key="17">
    <source>
        <dbReference type="Pfam" id="PF04715"/>
    </source>
</evidence>
<evidence type="ECO:0000256" key="15">
    <source>
        <dbReference type="RuleBase" id="RU364045"/>
    </source>
</evidence>
<dbReference type="Pfam" id="PF04715">
    <property type="entry name" value="Anth_synt_I_N"/>
    <property type="match status" value="1"/>
</dbReference>
<evidence type="ECO:0000256" key="3">
    <source>
        <dbReference type="ARBA" id="ARBA00009562"/>
    </source>
</evidence>
<keyword evidence="19" id="KW-1185">Reference proteome</keyword>
<gene>
    <name evidence="15 18" type="primary">trpE</name>
    <name evidence="18" type="ORF">AABB31_16350</name>
</gene>
<feature type="domain" description="Chorismate-utilising enzyme C-terminal" evidence="16">
    <location>
        <begin position="230"/>
        <end position="483"/>
    </location>
</feature>
<evidence type="ECO:0000256" key="5">
    <source>
        <dbReference type="ARBA" id="ARBA00012266"/>
    </source>
</evidence>
<comment type="cofactor">
    <cofactor evidence="1 15">
        <name>Mg(2+)</name>
        <dbReference type="ChEBI" id="CHEBI:18420"/>
    </cofactor>
</comment>
<dbReference type="PANTHER" id="PTHR11236">
    <property type="entry name" value="AMINOBENZOATE/ANTHRANILATE SYNTHASE"/>
    <property type="match status" value="1"/>
</dbReference>
<dbReference type="EC" id="4.1.3.27" evidence="5 15"/>
<evidence type="ECO:0000256" key="12">
    <source>
        <dbReference type="ARBA" id="ARBA00023239"/>
    </source>
</evidence>
<sequence>MALLPAYDDFAAGYAAGKSQIVYTRIAADLDTPVSLMLKLSGAGRNAFMLESVTGGEVRGRYSIIGMNPDLIWECRGTTSRVNRNARFDDDHWTDLGENPLQALRDLLAESRIDLPADLPAASAGLFGYLGYDMIRLVERLPDINPDPLGLPDAVMMRPSVVAVLDGVKGDVILVAPAYVSDGLSARAAYAQAAERVMDAQRALERPTPDNSRALADPAPVAPPVSNFSHAGYLQAVEKAKDYIRAGDIFQVVPSQRWTQEFRDPPFALYRSLRRTNPSPFMFFFNFGGFQVIGASPEILVRVFGSEVTIRPIAGTRPRGATPAEDKANEADLMADEKELAEHLMLLDLGRNDTAKVSKIGTVRPTEQFIVERYSHVMHIVSNVVGELADDQDALSAFFAGMPAGTVSGAPKVRAMEIIDELEPEKRGVYGGGCGYFSANGDMDMCIALRTAVLQDEKLYIQAGGGVVYDSDPEAEYQETVHKSNAIRKAAADATMFKPGGN</sequence>
<feature type="domain" description="Anthranilate synthase component I N-terminal" evidence="17">
    <location>
        <begin position="29"/>
        <end position="172"/>
    </location>
</feature>
<dbReference type="NCBIfam" id="TIGR00564">
    <property type="entry name" value="trpE_most"/>
    <property type="match status" value="1"/>
</dbReference>
<comment type="catalytic activity">
    <reaction evidence="14 15">
        <text>chorismate + L-glutamine = anthranilate + pyruvate + L-glutamate + H(+)</text>
        <dbReference type="Rhea" id="RHEA:21732"/>
        <dbReference type="ChEBI" id="CHEBI:15361"/>
        <dbReference type="ChEBI" id="CHEBI:15378"/>
        <dbReference type="ChEBI" id="CHEBI:16567"/>
        <dbReference type="ChEBI" id="CHEBI:29748"/>
        <dbReference type="ChEBI" id="CHEBI:29985"/>
        <dbReference type="ChEBI" id="CHEBI:58359"/>
        <dbReference type="EC" id="4.1.3.27"/>
    </reaction>
</comment>
<comment type="similarity">
    <text evidence="3 15">Belongs to the anthranilate synthase component I family.</text>
</comment>
<dbReference type="GO" id="GO:0000162">
    <property type="term" value="P:L-tryptophan biosynthetic process"/>
    <property type="evidence" value="ECO:0007669"/>
    <property type="project" value="UniProtKB-KW"/>
</dbReference>
<evidence type="ECO:0000256" key="11">
    <source>
        <dbReference type="ARBA" id="ARBA00023141"/>
    </source>
</evidence>
<dbReference type="InterPro" id="IPR019999">
    <property type="entry name" value="Anth_synth_I-like"/>
</dbReference>
<dbReference type="KEGG" id="yrh:AABB31_16350"/>
<keyword evidence="12 15" id="KW-0456">Lyase</keyword>
<evidence type="ECO:0000256" key="4">
    <source>
        <dbReference type="ARBA" id="ARBA00011575"/>
    </source>
</evidence>
<dbReference type="PANTHER" id="PTHR11236:SF48">
    <property type="entry name" value="ISOCHORISMATE SYNTHASE MENF"/>
    <property type="match status" value="1"/>
</dbReference>
<comment type="function">
    <text evidence="13 15">Part of a heterotetrameric complex that catalyzes the two-step biosynthesis of anthranilate, an intermediate in the biosynthesis of L-tryptophan. In the first step, the glutamine-binding beta subunit (TrpG) of anthranilate synthase (AS) provides the glutamine amidotransferase activity which generates ammonia as a substrate that, along with chorismate, is used in the second step, catalyzed by the large alpha subunit of AS (TrpE) to produce anthranilate. In the absence of TrpG, TrpE can synthesize anthranilate directly from chorismate and high concentrations of ammonia.</text>
</comment>
<evidence type="ECO:0000256" key="13">
    <source>
        <dbReference type="ARBA" id="ARBA00025634"/>
    </source>
</evidence>
<evidence type="ECO:0000256" key="2">
    <source>
        <dbReference type="ARBA" id="ARBA00004873"/>
    </source>
</evidence>
<keyword evidence="8 15" id="KW-0479">Metal-binding</keyword>